<gene>
    <name evidence="2" type="ORF">DY78_GL000915</name>
</gene>
<evidence type="ECO:0000313" key="3">
    <source>
        <dbReference type="Proteomes" id="UP000050920"/>
    </source>
</evidence>
<evidence type="ECO:0000313" key="2">
    <source>
        <dbReference type="EMBL" id="KRO29308.1"/>
    </source>
</evidence>
<dbReference type="Pfam" id="PF25509">
    <property type="entry name" value="DUF7916"/>
    <property type="match status" value="1"/>
</dbReference>
<keyword evidence="3" id="KW-1185">Reference proteome</keyword>
<evidence type="ECO:0000259" key="1">
    <source>
        <dbReference type="Pfam" id="PF25509"/>
    </source>
</evidence>
<dbReference type="EMBL" id="AYGX02000011">
    <property type="protein sequence ID" value="KRO29308.1"/>
    <property type="molecule type" value="Genomic_DNA"/>
</dbReference>
<proteinExistence type="predicted"/>
<protein>
    <recommendedName>
        <fullName evidence="1">DUF7916 domain-containing protein</fullName>
    </recommendedName>
</protein>
<dbReference type="SUPFAM" id="SSF51366">
    <property type="entry name" value="Ribulose-phoshate binding barrel"/>
    <property type="match status" value="1"/>
</dbReference>
<comment type="caution">
    <text evidence="2">The sequence shown here is derived from an EMBL/GenBank/DDBJ whole genome shotgun (WGS) entry which is preliminary data.</text>
</comment>
<organism evidence="2 3">
    <name type="scientific">Lactiplantibacillus fabifermentans DSM 21115</name>
    <dbReference type="NCBI Taxonomy" id="1413187"/>
    <lineage>
        <taxon>Bacteria</taxon>
        <taxon>Bacillati</taxon>
        <taxon>Bacillota</taxon>
        <taxon>Bacilli</taxon>
        <taxon>Lactobacillales</taxon>
        <taxon>Lactobacillaceae</taxon>
        <taxon>Lactiplantibacillus</taxon>
    </lineage>
</organism>
<feature type="domain" description="DUF7916" evidence="1">
    <location>
        <begin position="6"/>
        <end position="306"/>
    </location>
</feature>
<reference evidence="2 3" key="1">
    <citation type="journal article" date="2015" name="Genome Announc.">
        <title>Expanding the biotechnology potential of lactobacilli through comparative genomics of 213 strains and associated genera.</title>
        <authorList>
            <person name="Sun Z."/>
            <person name="Harris H.M."/>
            <person name="McCann A."/>
            <person name="Guo C."/>
            <person name="Argimon S."/>
            <person name="Zhang W."/>
            <person name="Yang X."/>
            <person name="Jeffery I.B."/>
            <person name="Cooney J.C."/>
            <person name="Kagawa T.F."/>
            <person name="Liu W."/>
            <person name="Song Y."/>
            <person name="Salvetti E."/>
            <person name="Wrobel A."/>
            <person name="Rasinkangas P."/>
            <person name="Parkhill J."/>
            <person name="Rea M.C."/>
            <person name="O'Sullivan O."/>
            <person name="Ritari J."/>
            <person name="Douillard F.P."/>
            <person name="Paul Ross R."/>
            <person name="Yang R."/>
            <person name="Briner A.E."/>
            <person name="Felis G.E."/>
            <person name="de Vos W.M."/>
            <person name="Barrangou R."/>
            <person name="Klaenhammer T.R."/>
            <person name="Caufield P.W."/>
            <person name="Cui Y."/>
            <person name="Zhang H."/>
            <person name="O'Toole P.W."/>
        </authorList>
    </citation>
    <scope>NUCLEOTIDE SEQUENCE [LARGE SCALE GENOMIC DNA]</scope>
    <source>
        <strain evidence="2 3">DSM 21115</strain>
    </source>
</reference>
<dbReference type="AlphaFoldDB" id="A0A0R2NV89"/>
<dbReference type="InterPro" id="IPR057238">
    <property type="entry name" value="DUF7916"/>
</dbReference>
<accession>A0A0R2NV89</accession>
<dbReference type="InterPro" id="IPR011060">
    <property type="entry name" value="RibuloseP-bd_barrel"/>
</dbReference>
<sequence length="306" mass="32294">MVKRILDCTATDYAKMTAADLKQAIYAGEGRTILSENVVALPPIVDGVTNSEIAVFAGADLVLLNGIDLENIDIKNLPATENPIAKLKELVGKPVGVNLEPVSDAHLMSQQINISAGRQASLTTIQLAEKLGVDFICLTGNPGTGVNNQTILNTIKLAKDNFSGLVIAGKMHSSGVDEPVINAEIAADFIQAGVDILLVPALYTVPRITTALLTEVIAVVDAHNAQVSDSANKVLTMATIGTSQESSSTDVIRRIALEDKALGIDIHHIGDAGYSGVALTQNIDALGNAVRGARHQLRIRARSLRR</sequence>
<dbReference type="Proteomes" id="UP000050920">
    <property type="component" value="Unassembled WGS sequence"/>
</dbReference>
<name>A0A0R2NV89_9LACO</name>
<dbReference type="RefSeq" id="WP_024626442.1">
    <property type="nucleotide sequence ID" value="NZ_AYGX02000011.1"/>
</dbReference>